<dbReference type="PANTHER" id="PTHR11102:SF160">
    <property type="entry name" value="ERAD-ASSOCIATED E3 UBIQUITIN-PROTEIN LIGASE COMPONENT HRD3"/>
    <property type="match status" value="1"/>
</dbReference>
<evidence type="ECO:0000313" key="2">
    <source>
        <dbReference type="EMBL" id="VAW64617.1"/>
    </source>
</evidence>
<name>A0A3B0XN35_9ZZZZ</name>
<sequence>MIFMKFPRLLIAAFCFCLLVGPFSSAMAFNFSTGVFEFQQKMAKKGDPLAQYKLAYMYENGQGTEKNLDQAVAWYKKSEKKHYAPATMRLIYIETKTQGYKKSKHNAWLTKLKQDAANNDGESLFLLGTMHKDGYIVKKDLNKAARLFKNASKKGMTGAEIEYESVQAILYNQKDRQRQAESQRKARANTEKAKKDAELQSNNKKKTEKQRQQQLATQQAQRERAAAEKKRKQKEKKARLQEKKRKEQQRIAADKKAKAEQEQKAKEAKKSEEAKKAKQEEKPLVDKSMCKGKKARFLTTCR</sequence>
<dbReference type="InterPro" id="IPR050767">
    <property type="entry name" value="Sel1_AlgK"/>
</dbReference>
<dbReference type="PANTHER" id="PTHR11102">
    <property type="entry name" value="SEL-1-LIKE PROTEIN"/>
    <property type="match status" value="1"/>
</dbReference>
<dbReference type="Gene3D" id="1.25.40.10">
    <property type="entry name" value="Tetratricopeptide repeat domain"/>
    <property type="match status" value="1"/>
</dbReference>
<dbReference type="AlphaFoldDB" id="A0A3B0XN35"/>
<dbReference type="SMART" id="SM00671">
    <property type="entry name" value="SEL1"/>
    <property type="match status" value="2"/>
</dbReference>
<feature type="compositionally biased region" description="Basic and acidic residues" evidence="1">
    <location>
        <begin position="174"/>
        <end position="198"/>
    </location>
</feature>
<evidence type="ECO:0000256" key="1">
    <source>
        <dbReference type="SAM" id="MobiDB-lite"/>
    </source>
</evidence>
<organism evidence="2">
    <name type="scientific">hydrothermal vent metagenome</name>
    <dbReference type="NCBI Taxonomy" id="652676"/>
    <lineage>
        <taxon>unclassified sequences</taxon>
        <taxon>metagenomes</taxon>
        <taxon>ecological metagenomes</taxon>
    </lineage>
</organism>
<dbReference type="InterPro" id="IPR006597">
    <property type="entry name" value="Sel1-like"/>
</dbReference>
<dbReference type="EMBL" id="UOFI01000056">
    <property type="protein sequence ID" value="VAW64617.1"/>
    <property type="molecule type" value="Genomic_DNA"/>
</dbReference>
<dbReference type="Pfam" id="PF08238">
    <property type="entry name" value="Sel1"/>
    <property type="match status" value="2"/>
</dbReference>
<gene>
    <name evidence="2" type="ORF">MNBD_GAMMA09-970</name>
</gene>
<proteinExistence type="predicted"/>
<protein>
    <submittedName>
        <fullName evidence="2">Uncharacterized protein</fullName>
    </submittedName>
</protein>
<accession>A0A3B0XN35</accession>
<feature type="compositionally biased region" description="Basic and acidic residues" evidence="1">
    <location>
        <begin position="238"/>
        <end position="287"/>
    </location>
</feature>
<reference evidence="2" key="1">
    <citation type="submission" date="2018-06" db="EMBL/GenBank/DDBJ databases">
        <authorList>
            <person name="Zhirakovskaya E."/>
        </authorList>
    </citation>
    <scope>NUCLEOTIDE SEQUENCE</scope>
</reference>
<feature type="region of interest" description="Disordered" evidence="1">
    <location>
        <begin position="174"/>
        <end position="287"/>
    </location>
</feature>
<dbReference type="SUPFAM" id="SSF81901">
    <property type="entry name" value="HCP-like"/>
    <property type="match status" value="1"/>
</dbReference>
<dbReference type="InterPro" id="IPR011990">
    <property type="entry name" value="TPR-like_helical_dom_sf"/>
</dbReference>